<evidence type="ECO:0000313" key="2">
    <source>
        <dbReference type="Proteomes" id="UP001595935"/>
    </source>
</evidence>
<gene>
    <name evidence="1" type="ORF">ACFO5S_06720</name>
</gene>
<dbReference type="InterPro" id="IPR008969">
    <property type="entry name" value="CarboxyPept-like_regulatory"/>
</dbReference>
<reference evidence="2" key="1">
    <citation type="journal article" date="2019" name="Int. J. Syst. Evol. Microbiol.">
        <title>The Global Catalogue of Microorganisms (GCM) 10K type strain sequencing project: providing services to taxonomists for standard genome sequencing and annotation.</title>
        <authorList>
            <consortium name="The Broad Institute Genomics Platform"/>
            <consortium name="The Broad Institute Genome Sequencing Center for Infectious Disease"/>
            <person name="Wu L."/>
            <person name="Ma J."/>
        </authorList>
    </citation>
    <scope>NUCLEOTIDE SEQUENCE [LARGE SCALE GENOMIC DNA]</scope>
    <source>
        <strain evidence="2">WYCCWR 13023</strain>
    </source>
</reference>
<dbReference type="PROSITE" id="PS51257">
    <property type="entry name" value="PROKAR_LIPOPROTEIN"/>
    <property type="match status" value="1"/>
</dbReference>
<organism evidence="1 2">
    <name type="scientific">Flavobacterium branchiicola</name>
    <dbReference type="NCBI Taxonomy" id="1114875"/>
    <lineage>
        <taxon>Bacteria</taxon>
        <taxon>Pseudomonadati</taxon>
        <taxon>Bacteroidota</taxon>
        <taxon>Flavobacteriia</taxon>
        <taxon>Flavobacteriales</taxon>
        <taxon>Flavobacteriaceae</taxon>
        <taxon>Flavobacterium</taxon>
    </lineage>
</organism>
<dbReference type="SUPFAM" id="SSF49464">
    <property type="entry name" value="Carboxypeptidase regulatory domain-like"/>
    <property type="match status" value="1"/>
</dbReference>
<evidence type="ECO:0000313" key="1">
    <source>
        <dbReference type="EMBL" id="MFC4747130.1"/>
    </source>
</evidence>
<accession>A0ABV9PDV7</accession>
<keyword evidence="2" id="KW-1185">Reference proteome</keyword>
<comment type="caution">
    <text evidence="1">The sequence shown here is derived from an EMBL/GenBank/DDBJ whole genome shotgun (WGS) entry which is preliminary data.</text>
</comment>
<dbReference type="RefSeq" id="WP_213255542.1">
    <property type="nucleotide sequence ID" value="NZ_JAGYWA010000002.1"/>
</dbReference>
<dbReference type="Proteomes" id="UP001595935">
    <property type="component" value="Unassembled WGS sequence"/>
</dbReference>
<proteinExistence type="predicted"/>
<dbReference type="Gene3D" id="2.60.40.1120">
    <property type="entry name" value="Carboxypeptidase-like, regulatory domain"/>
    <property type="match status" value="1"/>
</dbReference>
<sequence>MRSKLYFLLLLFCSCINKDKFNGYVYDYDTEKPIKNVIINSNGGNTQTDSAGFFCINIMSNKNCKIIFKKEDYLPKSIERRPDSLGQFSKRNLNYNRIYLYAEGSDFSK</sequence>
<protein>
    <recommendedName>
        <fullName evidence="3">Carboxypeptidase-like protein</fullName>
    </recommendedName>
</protein>
<dbReference type="EMBL" id="JBHSGV010000002">
    <property type="protein sequence ID" value="MFC4747130.1"/>
    <property type="molecule type" value="Genomic_DNA"/>
</dbReference>
<name>A0ABV9PDV7_9FLAO</name>
<evidence type="ECO:0008006" key="3">
    <source>
        <dbReference type="Google" id="ProtNLM"/>
    </source>
</evidence>